<dbReference type="EMBL" id="GDRN01088241">
    <property type="protein sequence ID" value="JAI60888.1"/>
    <property type="molecule type" value="Transcribed_RNA"/>
</dbReference>
<sequence length="324" mass="37791">MIWTTQPFKERGGTRPRAVGSIVAAIVLLVMLAVVAALAYVFLWQEETDALSNATFEDVLKEVCSRPRLPMLEYRGVNSFFEYLTNSDDDHCYSWVEFGGEKIPVPSQSEKECADEVRKAKYICFNEEYEMTHDPCLVYSFDKDADSQFERDMQLFSCEVHAFDPERVMEGEHVQRSEFWKEHAWTISEMPYDKPEDDGHVQRRRSLDYVLSALGHLGKEIKYLKSDLEGREWILLKQIIMHHKLADVRQIGVRLHVPTTVNKMSGEARHQYFAKLFLVFQGLQCAGYKYVLGRPIRYYKGAIRIPEMNRTFYPAYEVNWAKVL</sequence>
<reference evidence="3" key="1">
    <citation type="submission" date="2015-09" db="EMBL/GenBank/DDBJ databases">
        <title>Scylla olivacea transcriptome.</title>
        <authorList>
            <person name="Ikhwanuddin M."/>
        </authorList>
    </citation>
    <scope>NUCLEOTIDE SEQUENCE</scope>
</reference>
<name>A0A0N7ZB78_SCYOL</name>
<keyword evidence="1" id="KW-0472">Membrane</keyword>
<keyword evidence="1" id="KW-0812">Transmembrane</keyword>
<dbReference type="InterPro" id="IPR026913">
    <property type="entry name" value="METTL24"/>
</dbReference>
<feature type="domain" description="Methyltransferase" evidence="2">
    <location>
        <begin position="118"/>
        <end position="266"/>
    </location>
</feature>
<dbReference type="Pfam" id="PF13383">
    <property type="entry name" value="Methyltransf_22"/>
    <property type="match status" value="1"/>
</dbReference>
<protein>
    <recommendedName>
        <fullName evidence="2">Methyltransferase domain-containing protein</fullName>
    </recommendedName>
</protein>
<evidence type="ECO:0000259" key="2">
    <source>
        <dbReference type="Pfam" id="PF13383"/>
    </source>
</evidence>
<accession>A0A0N7ZB78</accession>
<proteinExistence type="predicted"/>
<organism evidence="3">
    <name type="scientific">Scylla olivacea</name>
    <name type="common">Orange mud crab</name>
    <name type="synonym">Cancer olivacea</name>
    <dbReference type="NCBI Taxonomy" id="85551"/>
    <lineage>
        <taxon>Eukaryota</taxon>
        <taxon>Metazoa</taxon>
        <taxon>Ecdysozoa</taxon>
        <taxon>Arthropoda</taxon>
        <taxon>Crustacea</taxon>
        <taxon>Multicrustacea</taxon>
        <taxon>Malacostraca</taxon>
        <taxon>Eumalacostraca</taxon>
        <taxon>Eucarida</taxon>
        <taxon>Decapoda</taxon>
        <taxon>Pleocyemata</taxon>
        <taxon>Brachyura</taxon>
        <taxon>Eubrachyura</taxon>
        <taxon>Portunoidea</taxon>
        <taxon>Portunidae</taxon>
        <taxon>Portuninae</taxon>
        <taxon>Scylla</taxon>
    </lineage>
</organism>
<dbReference type="InterPro" id="IPR025714">
    <property type="entry name" value="Methyltranfer_dom"/>
</dbReference>
<feature type="transmembrane region" description="Helical" evidence="1">
    <location>
        <begin position="21"/>
        <end position="44"/>
    </location>
</feature>
<evidence type="ECO:0000256" key="1">
    <source>
        <dbReference type="SAM" id="Phobius"/>
    </source>
</evidence>
<keyword evidence="1" id="KW-1133">Transmembrane helix</keyword>
<evidence type="ECO:0000313" key="3">
    <source>
        <dbReference type="EMBL" id="JAI60888.1"/>
    </source>
</evidence>
<dbReference type="PANTHER" id="PTHR32026">
    <property type="entry name" value="METHYLTRANSFERASE-LIKE PROTEIN 24"/>
    <property type="match status" value="1"/>
</dbReference>
<dbReference type="PANTHER" id="PTHR32026:SF10">
    <property type="entry name" value="METHYLTRANSFERASE-LIKE PROTEIN 24-RELATED"/>
    <property type="match status" value="1"/>
</dbReference>
<dbReference type="AlphaFoldDB" id="A0A0N7ZB78"/>